<reference evidence="1" key="1">
    <citation type="submission" date="2018-05" db="EMBL/GenBank/DDBJ databases">
        <authorList>
            <person name="Lanie J.A."/>
            <person name="Ng W.-L."/>
            <person name="Kazmierczak K.M."/>
            <person name="Andrzejewski T.M."/>
            <person name="Davidsen T.M."/>
            <person name="Wayne K.J."/>
            <person name="Tettelin H."/>
            <person name="Glass J.I."/>
            <person name="Rusch D."/>
            <person name="Podicherti R."/>
            <person name="Tsui H.-C.T."/>
            <person name="Winkler M.E."/>
        </authorList>
    </citation>
    <scope>NUCLEOTIDE SEQUENCE</scope>
</reference>
<sequence length="51" mass="6175">MLKLQHFKENKMYHPGRYWQKLDDGRIQCDVCPRLCKLHEGQRGLCFVRQA</sequence>
<dbReference type="EMBL" id="UINC01229102">
    <property type="protein sequence ID" value="SVE60683.1"/>
    <property type="molecule type" value="Genomic_DNA"/>
</dbReference>
<name>A0A383EW80_9ZZZZ</name>
<evidence type="ECO:0000313" key="1">
    <source>
        <dbReference type="EMBL" id="SVE60683.1"/>
    </source>
</evidence>
<protein>
    <recommendedName>
        <fullName evidence="2">AmmeMemoRadiSam system radical SAM enzyme</fullName>
    </recommendedName>
</protein>
<dbReference type="AlphaFoldDB" id="A0A383EW80"/>
<accession>A0A383EW80</accession>
<evidence type="ECO:0008006" key="2">
    <source>
        <dbReference type="Google" id="ProtNLM"/>
    </source>
</evidence>
<gene>
    <name evidence="1" type="ORF">METZ01_LOCUS513537</name>
</gene>
<feature type="non-terminal residue" evidence="1">
    <location>
        <position position="51"/>
    </location>
</feature>
<organism evidence="1">
    <name type="scientific">marine metagenome</name>
    <dbReference type="NCBI Taxonomy" id="408172"/>
    <lineage>
        <taxon>unclassified sequences</taxon>
        <taxon>metagenomes</taxon>
        <taxon>ecological metagenomes</taxon>
    </lineage>
</organism>
<proteinExistence type="predicted"/>